<gene>
    <name evidence="2" type="ORF">ABZ931_39960</name>
</gene>
<feature type="region of interest" description="Disordered" evidence="1">
    <location>
        <begin position="83"/>
        <end position="102"/>
    </location>
</feature>
<evidence type="ECO:0000313" key="3">
    <source>
        <dbReference type="Proteomes" id="UP001551189"/>
    </source>
</evidence>
<accession>A0ABV3BCD0</accession>
<dbReference type="EMBL" id="JBEYXT010000446">
    <property type="protein sequence ID" value="MEU6807090.1"/>
    <property type="molecule type" value="Genomic_DNA"/>
</dbReference>
<evidence type="ECO:0000256" key="1">
    <source>
        <dbReference type="SAM" id="MobiDB-lite"/>
    </source>
</evidence>
<feature type="compositionally biased region" description="Low complexity" evidence="1">
    <location>
        <begin position="83"/>
        <end position="96"/>
    </location>
</feature>
<keyword evidence="3" id="KW-1185">Reference proteome</keyword>
<reference evidence="2 3" key="1">
    <citation type="submission" date="2024-06" db="EMBL/GenBank/DDBJ databases">
        <title>The Natural Products Discovery Center: Release of the First 8490 Sequenced Strains for Exploring Actinobacteria Biosynthetic Diversity.</title>
        <authorList>
            <person name="Kalkreuter E."/>
            <person name="Kautsar S.A."/>
            <person name="Yang D."/>
            <person name="Bader C.D."/>
            <person name="Teijaro C.N."/>
            <person name="Fluegel L."/>
            <person name="Davis C.M."/>
            <person name="Simpson J.R."/>
            <person name="Lauterbach L."/>
            <person name="Steele A.D."/>
            <person name="Gui C."/>
            <person name="Meng S."/>
            <person name="Li G."/>
            <person name="Viehrig K."/>
            <person name="Ye F."/>
            <person name="Su P."/>
            <person name="Kiefer A.F."/>
            <person name="Nichols A."/>
            <person name="Cepeda A.J."/>
            <person name="Yan W."/>
            <person name="Fan B."/>
            <person name="Jiang Y."/>
            <person name="Adhikari A."/>
            <person name="Zheng C.-J."/>
            <person name="Schuster L."/>
            <person name="Cowan T.M."/>
            <person name="Smanski M.J."/>
            <person name="Chevrette M.G."/>
            <person name="De Carvalho L.P.S."/>
            <person name="Shen B."/>
        </authorList>
    </citation>
    <scope>NUCLEOTIDE SEQUENCE [LARGE SCALE GENOMIC DNA]</scope>
    <source>
        <strain evidence="2 3">NPDC046851</strain>
    </source>
</reference>
<dbReference type="Proteomes" id="UP001551189">
    <property type="component" value="Unassembled WGS sequence"/>
</dbReference>
<feature type="non-terminal residue" evidence="2">
    <location>
        <position position="102"/>
    </location>
</feature>
<organism evidence="2 3">
    <name type="scientific">Streptomyces neyagawaensis</name>
    <dbReference type="NCBI Taxonomy" id="42238"/>
    <lineage>
        <taxon>Bacteria</taxon>
        <taxon>Bacillati</taxon>
        <taxon>Actinomycetota</taxon>
        <taxon>Actinomycetes</taxon>
        <taxon>Kitasatosporales</taxon>
        <taxon>Streptomycetaceae</taxon>
        <taxon>Streptomyces</taxon>
    </lineage>
</organism>
<proteinExistence type="predicted"/>
<sequence>MSGLVGALSGFVSGGGRTRISGLAVGRDELSTLESCHVFTQACDASPDEARRLRERTRYVIAAVAAIARVAARLDPVRATAARTRTAGTVTAPATPSRRAKA</sequence>
<comment type="caution">
    <text evidence="2">The sequence shown here is derived from an EMBL/GenBank/DDBJ whole genome shotgun (WGS) entry which is preliminary data.</text>
</comment>
<name>A0ABV3BCD0_9ACTN</name>
<evidence type="ECO:0000313" key="2">
    <source>
        <dbReference type="EMBL" id="MEU6807090.1"/>
    </source>
</evidence>
<dbReference type="RefSeq" id="WP_359703188.1">
    <property type="nucleotide sequence ID" value="NZ_JBEYXT010000446.1"/>
</dbReference>
<protein>
    <submittedName>
        <fullName evidence="2">Uncharacterized protein</fullName>
    </submittedName>
</protein>